<keyword evidence="9 10" id="KW-0234">DNA repair</keyword>
<dbReference type="InterPro" id="IPR042174">
    <property type="entry name" value="RecF_2"/>
</dbReference>
<dbReference type="NCBIfam" id="TIGR00611">
    <property type="entry name" value="recf"/>
    <property type="match status" value="1"/>
</dbReference>
<dbReference type="Pfam" id="PF02463">
    <property type="entry name" value="SMC_N"/>
    <property type="match status" value="1"/>
</dbReference>
<dbReference type="GO" id="GO:0009432">
    <property type="term" value="P:SOS response"/>
    <property type="evidence" value="ECO:0007669"/>
    <property type="project" value="UniProtKB-UniRule"/>
</dbReference>
<keyword evidence="9 10" id="KW-0742">SOS response</keyword>
<protein>
    <recommendedName>
        <fullName evidence="3 9">DNA replication and repair protein RecF</fullName>
    </recommendedName>
</protein>
<keyword evidence="4 9" id="KW-0963">Cytoplasm</keyword>
<evidence type="ECO:0000256" key="1">
    <source>
        <dbReference type="ARBA" id="ARBA00004496"/>
    </source>
</evidence>
<reference evidence="13" key="1">
    <citation type="submission" date="2018-08" db="EMBL/GenBank/DDBJ databases">
        <authorList>
            <person name="Kim S.-J."/>
            <person name="Jung G.-Y."/>
        </authorList>
    </citation>
    <scope>NUCLEOTIDE SEQUENCE [LARGE SCALE GENOMIC DNA]</scope>
    <source>
        <strain evidence="13">GY_G</strain>
    </source>
</reference>
<dbReference type="GO" id="GO:0006302">
    <property type="term" value="P:double-strand break repair"/>
    <property type="evidence" value="ECO:0007669"/>
    <property type="project" value="TreeGrafter"/>
</dbReference>
<dbReference type="GO" id="GO:0003697">
    <property type="term" value="F:single-stranded DNA binding"/>
    <property type="evidence" value="ECO:0007669"/>
    <property type="project" value="UniProtKB-UniRule"/>
</dbReference>
<keyword evidence="7 9" id="KW-0067">ATP-binding</keyword>
<proteinExistence type="inferred from homology"/>
<gene>
    <name evidence="9" type="primary">recF</name>
    <name evidence="12" type="ORF">DXH95_09890</name>
</gene>
<dbReference type="Proteomes" id="UP000263833">
    <property type="component" value="Unassembled WGS sequence"/>
</dbReference>
<dbReference type="InterPro" id="IPR001238">
    <property type="entry name" value="DNA-binding_RecF"/>
</dbReference>
<dbReference type="GO" id="GO:0000731">
    <property type="term" value="P:DNA synthesis involved in DNA repair"/>
    <property type="evidence" value="ECO:0007669"/>
    <property type="project" value="TreeGrafter"/>
</dbReference>
<evidence type="ECO:0000259" key="11">
    <source>
        <dbReference type="Pfam" id="PF02463"/>
    </source>
</evidence>
<evidence type="ECO:0000256" key="6">
    <source>
        <dbReference type="ARBA" id="ARBA00022741"/>
    </source>
</evidence>
<dbReference type="Gene3D" id="1.20.1050.90">
    <property type="entry name" value="RecF/RecN/SMC, N-terminal domain"/>
    <property type="match status" value="1"/>
</dbReference>
<dbReference type="PANTHER" id="PTHR32182">
    <property type="entry name" value="DNA REPLICATION AND REPAIR PROTEIN RECF"/>
    <property type="match status" value="1"/>
</dbReference>
<comment type="subcellular location">
    <subcellularLocation>
        <location evidence="1 9 10">Cytoplasm</location>
    </subcellularLocation>
</comment>
<dbReference type="GO" id="GO:0005524">
    <property type="term" value="F:ATP binding"/>
    <property type="evidence" value="ECO:0007669"/>
    <property type="project" value="UniProtKB-UniRule"/>
</dbReference>
<evidence type="ECO:0000313" key="13">
    <source>
        <dbReference type="Proteomes" id="UP000263833"/>
    </source>
</evidence>
<dbReference type="InterPro" id="IPR027417">
    <property type="entry name" value="P-loop_NTPase"/>
</dbReference>
<evidence type="ECO:0000256" key="2">
    <source>
        <dbReference type="ARBA" id="ARBA00008016"/>
    </source>
</evidence>
<dbReference type="InterPro" id="IPR003395">
    <property type="entry name" value="RecF/RecN/SMC_N"/>
</dbReference>
<dbReference type="Gene3D" id="3.40.50.300">
    <property type="entry name" value="P-loop containing nucleotide triphosphate hydrolases"/>
    <property type="match status" value="1"/>
</dbReference>
<dbReference type="AlphaFoldDB" id="A0A371BJ73"/>
<evidence type="ECO:0000256" key="7">
    <source>
        <dbReference type="ARBA" id="ARBA00022840"/>
    </source>
</evidence>
<name>A0A371BJ73_9SPHN</name>
<dbReference type="OrthoDB" id="9803889at2"/>
<evidence type="ECO:0000256" key="3">
    <source>
        <dbReference type="ARBA" id="ARBA00020170"/>
    </source>
</evidence>
<keyword evidence="13" id="KW-1185">Reference proteome</keyword>
<comment type="function">
    <text evidence="9 10">The RecF protein is involved in DNA metabolism; it is required for DNA replication and normal SOS inducibility. RecF binds preferentially to single-stranded, linear DNA. It also seems to bind ATP.</text>
</comment>
<comment type="similarity">
    <text evidence="2 9 10">Belongs to the RecF family.</text>
</comment>
<dbReference type="EMBL" id="QRGP01000001">
    <property type="protein sequence ID" value="RDV07618.1"/>
    <property type="molecule type" value="Genomic_DNA"/>
</dbReference>
<evidence type="ECO:0000313" key="12">
    <source>
        <dbReference type="EMBL" id="RDV07618.1"/>
    </source>
</evidence>
<dbReference type="PROSITE" id="PS00618">
    <property type="entry name" value="RECF_2"/>
    <property type="match status" value="1"/>
</dbReference>
<sequence>MALDRLDLTDFRNHAALSVRPQGRFIILHGANGAGKTNILEAVSLLVPGRGLRRSNLHEMARQGGCGGFAVAAKLDETALGTAVSAEAPGRRIVHINGANAAINDLAEWLSILWLTPAMDRLFMDGAGARRRFLDRLVLALEPSHALNSSRYENALRQRNRMLSEGQGDAAWFDAVEASMAQYAAAIVESRSRTVAQLSERLAAMPPSPFARPLLVLEDDSIPVADTLAAGWKANRGRERAAGRTLSGPHRNDLLVRHDGHGQPAASCSTGEQKALLLSLILAHARLVAELRGAPPILLLDEIAAHLDPGRREALFERLYDTGSQVWMTGTEESLFDSAGSDALRLHIAESALG</sequence>
<dbReference type="SUPFAM" id="SSF52540">
    <property type="entry name" value="P-loop containing nucleoside triphosphate hydrolases"/>
    <property type="match status" value="1"/>
</dbReference>
<evidence type="ECO:0000256" key="4">
    <source>
        <dbReference type="ARBA" id="ARBA00022490"/>
    </source>
</evidence>
<dbReference type="InterPro" id="IPR018078">
    <property type="entry name" value="DNA-binding_RecF_CS"/>
</dbReference>
<dbReference type="GO" id="GO:0005737">
    <property type="term" value="C:cytoplasm"/>
    <property type="evidence" value="ECO:0007669"/>
    <property type="project" value="UniProtKB-SubCell"/>
</dbReference>
<dbReference type="GO" id="GO:0006260">
    <property type="term" value="P:DNA replication"/>
    <property type="evidence" value="ECO:0007669"/>
    <property type="project" value="UniProtKB-UniRule"/>
</dbReference>
<accession>A0A371BJ73</accession>
<keyword evidence="5 9" id="KW-0235">DNA replication</keyword>
<comment type="caution">
    <text evidence="12">The sequence shown here is derived from an EMBL/GenBank/DDBJ whole genome shotgun (WGS) entry which is preliminary data.</text>
</comment>
<evidence type="ECO:0000256" key="10">
    <source>
        <dbReference type="RuleBase" id="RU000578"/>
    </source>
</evidence>
<dbReference type="HAMAP" id="MF_00365">
    <property type="entry name" value="RecF"/>
    <property type="match status" value="1"/>
</dbReference>
<keyword evidence="8 9" id="KW-0238">DNA-binding</keyword>
<dbReference type="PANTHER" id="PTHR32182:SF0">
    <property type="entry name" value="DNA REPLICATION AND REPAIR PROTEIN RECF"/>
    <property type="match status" value="1"/>
</dbReference>
<feature type="binding site" evidence="9">
    <location>
        <begin position="30"/>
        <end position="37"/>
    </location>
    <ligand>
        <name>ATP</name>
        <dbReference type="ChEBI" id="CHEBI:30616"/>
    </ligand>
</feature>
<evidence type="ECO:0000256" key="9">
    <source>
        <dbReference type="HAMAP-Rule" id="MF_00365"/>
    </source>
</evidence>
<dbReference type="PROSITE" id="PS00617">
    <property type="entry name" value="RECF_1"/>
    <property type="match status" value="1"/>
</dbReference>
<keyword evidence="6 9" id="KW-0547">Nucleotide-binding</keyword>
<dbReference type="RefSeq" id="WP_115549162.1">
    <property type="nucleotide sequence ID" value="NZ_QRGP01000001.1"/>
</dbReference>
<evidence type="ECO:0000256" key="5">
    <source>
        <dbReference type="ARBA" id="ARBA00022705"/>
    </source>
</evidence>
<keyword evidence="9 10" id="KW-0227">DNA damage</keyword>
<organism evidence="12 13">
    <name type="scientific">Sphingorhabdus pulchriflava</name>
    <dbReference type="NCBI Taxonomy" id="2292257"/>
    <lineage>
        <taxon>Bacteria</taxon>
        <taxon>Pseudomonadati</taxon>
        <taxon>Pseudomonadota</taxon>
        <taxon>Alphaproteobacteria</taxon>
        <taxon>Sphingomonadales</taxon>
        <taxon>Sphingomonadaceae</taxon>
        <taxon>Sphingorhabdus</taxon>
    </lineage>
</organism>
<feature type="domain" description="RecF/RecN/SMC N-terminal" evidence="11">
    <location>
        <begin position="3"/>
        <end position="339"/>
    </location>
</feature>
<evidence type="ECO:0000256" key="8">
    <source>
        <dbReference type="ARBA" id="ARBA00023125"/>
    </source>
</evidence>